<dbReference type="AlphaFoldDB" id="A0A0B2UUU8"/>
<accession>A0A0B2UUU8</accession>
<evidence type="ECO:0000313" key="2">
    <source>
        <dbReference type="EMBL" id="KHN74871.1"/>
    </source>
</evidence>
<evidence type="ECO:0000313" key="3">
    <source>
        <dbReference type="EMBL" id="VDM47474.1"/>
    </source>
</evidence>
<keyword evidence="1" id="KW-0732">Signal</keyword>
<dbReference type="EMBL" id="UYWY01023366">
    <property type="protein sequence ID" value="VDM47474.1"/>
    <property type="molecule type" value="Genomic_DNA"/>
</dbReference>
<protein>
    <submittedName>
        <fullName evidence="2">Uncharacterized protein</fullName>
    </submittedName>
</protein>
<proteinExistence type="predicted"/>
<gene>
    <name evidence="2" type="ORF">Tcan_15370</name>
    <name evidence="3" type="ORF">TCNE_LOCUS16153</name>
</gene>
<evidence type="ECO:0000313" key="4">
    <source>
        <dbReference type="Proteomes" id="UP000031036"/>
    </source>
</evidence>
<reference evidence="3" key="2">
    <citation type="submission" date="2018-11" db="EMBL/GenBank/DDBJ databases">
        <authorList>
            <consortium name="Pathogen Informatics"/>
        </authorList>
    </citation>
    <scope>NUCLEOTIDE SEQUENCE [LARGE SCALE GENOMIC DNA]</scope>
</reference>
<reference evidence="2 4" key="1">
    <citation type="submission" date="2014-11" db="EMBL/GenBank/DDBJ databases">
        <title>Genetic blueprint of the zoonotic pathogen Toxocara canis.</title>
        <authorList>
            <person name="Zhu X.-Q."/>
            <person name="Korhonen P.K."/>
            <person name="Cai H."/>
            <person name="Young N.D."/>
            <person name="Nejsum P."/>
            <person name="von Samson-Himmelstjerna G."/>
            <person name="Boag P.R."/>
            <person name="Tan P."/>
            <person name="Li Q."/>
            <person name="Min J."/>
            <person name="Yang Y."/>
            <person name="Wang X."/>
            <person name="Fang X."/>
            <person name="Hall R.S."/>
            <person name="Hofmann A."/>
            <person name="Sternberg P.W."/>
            <person name="Jex A.R."/>
            <person name="Gasser R.B."/>
        </authorList>
    </citation>
    <scope>NUCLEOTIDE SEQUENCE [LARGE SCALE GENOMIC DNA]</scope>
    <source>
        <strain evidence="2">PN_DK_2014</strain>
    </source>
</reference>
<sequence>MRYILLLAAFFLASLSSEGRFIQDALASPSRRAYNFADYVSLPLWSEEVAKPCLPFFDCAITNKKRTGFDDYEEMTNEEVSLLNATM</sequence>
<dbReference type="EMBL" id="JPKZ01002811">
    <property type="protein sequence ID" value="KHN74871.1"/>
    <property type="molecule type" value="Genomic_DNA"/>
</dbReference>
<feature type="signal peptide" evidence="1">
    <location>
        <begin position="1"/>
        <end position="19"/>
    </location>
</feature>
<feature type="chain" id="PRO_5008827468" evidence="1">
    <location>
        <begin position="20"/>
        <end position="87"/>
    </location>
</feature>
<organism evidence="2 4">
    <name type="scientific">Toxocara canis</name>
    <name type="common">Canine roundworm</name>
    <dbReference type="NCBI Taxonomy" id="6265"/>
    <lineage>
        <taxon>Eukaryota</taxon>
        <taxon>Metazoa</taxon>
        <taxon>Ecdysozoa</taxon>
        <taxon>Nematoda</taxon>
        <taxon>Chromadorea</taxon>
        <taxon>Rhabditida</taxon>
        <taxon>Spirurina</taxon>
        <taxon>Ascaridomorpha</taxon>
        <taxon>Ascaridoidea</taxon>
        <taxon>Toxocaridae</taxon>
        <taxon>Toxocara</taxon>
    </lineage>
</organism>
<evidence type="ECO:0000256" key="1">
    <source>
        <dbReference type="SAM" id="SignalP"/>
    </source>
</evidence>
<dbReference type="Proteomes" id="UP000031036">
    <property type="component" value="Unassembled WGS sequence"/>
</dbReference>
<dbReference type="OrthoDB" id="10422871at2759"/>
<keyword evidence="4" id="KW-1185">Reference proteome</keyword>
<name>A0A0B2UUU8_TOXCA</name>